<dbReference type="GO" id="GO:0004185">
    <property type="term" value="F:serine-type carboxypeptidase activity"/>
    <property type="evidence" value="ECO:0007669"/>
    <property type="project" value="InterPro"/>
</dbReference>
<dbReference type="PANTHER" id="PTHR11802:SF3">
    <property type="entry name" value="RETINOID-INDUCIBLE SERINE CARBOXYPEPTIDASE"/>
    <property type="match status" value="1"/>
</dbReference>
<keyword evidence="3" id="KW-0645">Protease</keyword>
<comment type="caution">
    <text evidence="8">The sequence shown here is derived from an EMBL/GenBank/DDBJ whole genome shotgun (WGS) entry which is preliminary data.</text>
</comment>
<evidence type="ECO:0000313" key="10">
    <source>
        <dbReference type="Proteomes" id="UP000494256"/>
    </source>
</evidence>
<keyword evidence="9" id="KW-1185">Reference proteome</keyword>
<evidence type="ECO:0000313" key="9">
    <source>
        <dbReference type="Proteomes" id="UP000494106"/>
    </source>
</evidence>
<evidence type="ECO:0008006" key="11">
    <source>
        <dbReference type="Google" id="ProtNLM"/>
    </source>
</evidence>
<dbReference type="PANTHER" id="PTHR11802">
    <property type="entry name" value="SERINE PROTEASE FAMILY S10 SERINE CARBOXYPEPTIDASE"/>
    <property type="match status" value="1"/>
</dbReference>
<dbReference type="EMBL" id="CADEBC010000485">
    <property type="protein sequence ID" value="CAB3235588.1"/>
    <property type="molecule type" value="Genomic_DNA"/>
</dbReference>
<dbReference type="Pfam" id="PF00450">
    <property type="entry name" value="Peptidase_S10"/>
    <property type="match status" value="1"/>
</dbReference>
<dbReference type="AlphaFoldDB" id="A0A8S1AVN5"/>
<evidence type="ECO:0000313" key="8">
    <source>
        <dbReference type="EMBL" id="CAB3250694.1"/>
    </source>
</evidence>
<dbReference type="Gene3D" id="3.40.50.1820">
    <property type="entry name" value="alpha/beta hydrolase"/>
    <property type="match status" value="1"/>
</dbReference>
<protein>
    <recommendedName>
        <fullName evidence="11">Serine carboxypeptidase-like 51</fullName>
    </recommendedName>
</protein>
<dbReference type="Proteomes" id="UP000494106">
    <property type="component" value="Unassembled WGS sequence"/>
</dbReference>
<reference evidence="9 10" key="1">
    <citation type="submission" date="2020-04" db="EMBL/GenBank/DDBJ databases">
        <authorList>
            <person name="Wallbank WR R."/>
            <person name="Pardo Diaz C."/>
            <person name="Kozak K."/>
            <person name="Martin S."/>
            <person name="Jiggins C."/>
            <person name="Moest M."/>
            <person name="Warren A I."/>
            <person name="Byers J.R.P. K."/>
            <person name="Montejo-Kovacevich G."/>
            <person name="Yen C E."/>
        </authorList>
    </citation>
    <scope>NUCLEOTIDE SEQUENCE [LARGE SCALE GENOMIC DNA]</scope>
</reference>
<dbReference type="PRINTS" id="PR00724">
    <property type="entry name" value="CRBOXYPTASEC"/>
</dbReference>
<dbReference type="Proteomes" id="UP000494256">
    <property type="component" value="Unassembled WGS sequence"/>
</dbReference>
<keyword evidence="5" id="KW-0378">Hydrolase</keyword>
<dbReference type="OrthoDB" id="443318at2759"/>
<sequence>MVSCVVGEIYLDEEQVPFQQPIFRDWENFHGYVQVRPGAHIFYWLFYADGTKVDAVEKPLVIWIQGGPGFAASGVGNFGEIGPLNMDLKPRNHTWVKGRNLLLIDHPVGTGFSYVTNSSLYVKTDRELAMDLSKVIKVFFRRHKNFRKTPAYLFGQSYGGKACPRLGFYLHTAIQRKSLQMNFKGIGIGGGWVDPKESTAVQTKFLYFTGAIDRNQYLSSSQVAKKLIRSLLKNDFSTANELDSVLFHSLNKERFINFNNVYGQSPYPALERLNSKVNMYLKPSLVGVNQSRTWHYLSTTVYDNLKDSFLLSSTSFLEALLDKTKLKIAIYNGNLDVVTPLAGACNWVHKLKWSGADEFTNAKRIPINGENNGYYKKTKNLSFWWVFRAGHWIPEENPEAMEQILHYVMSDD</sequence>
<accession>A0A8S1AVN5</accession>
<dbReference type="SUPFAM" id="SSF53474">
    <property type="entry name" value="alpha/beta-Hydrolases"/>
    <property type="match status" value="1"/>
</dbReference>
<evidence type="ECO:0000256" key="4">
    <source>
        <dbReference type="ARBA" id="ARBA00022729"/>
    </source>
</evidence>
<organism evidence="8 10">
    <name type="scientific">Arctia plantaginis</name>
    <name type="common">Wood tiger moth</name>
    <name type="synonym">Phalaena plantaginis</name>
    <dbReference type="NCBI Taxonomy" id="874455"/>
    <lineage>
        <taxon>Eukaryota</taxon>
        <taxon>Metazoa</taxon>
        <taxon>Ecdysozoa</taxon>
        <taxon>Arthropoda</taxon>
        <taxon>Hexapoda</taxon>
        <taxon>Insecta</taxon>
        <taxon>Pterygota</taxon>
        <taxon>Neoptera</taxon>
        <taxon>Endopterygota</taxon>
        <taxon>Lepidoptera</taxon>
        <taxon>Glossata</taxon>
        <taxon>Ditrysia</taxon>
        <taxon>Noctuoidea</taxon>
        <taxon>Erebidae</taxon>
        <taxon>Arctiinae</taxon>
        <taxon>Arctia</taxon>
    </lineage>
</organism>
<evidence type="ECO:0000256" key="6">
    <source>
        <dbReference type="ARBA" id="ARBA00023180"/>
    </source>
</evidence>
<keyword evidence="6" id="KW-0325">Glycoprotein</keyword>
<keyword evidence="2" id="KW-0121">Carboxypeptidase</keyword>
<evidence type="ECO:0000256" key="2">
    <source>
        <dbReference type="ARBA" id="ARBA00022645"/>
    </source>
</evidence>
<comment type="similarity">
    <text evidence="1">Belongs to the peptidase S10 family.</text>
</comment>
<gene>
    <name evidence="8" type="ORF">APLA_LOCUS13230</name>
    <name evidence="7" type="ORF">APLA_LOCUS6219</name>
</gene>
<evidence type="ECO:0000256" key="3">
    <source>
        <dbReference type="ARBA" id="ARBA00022670"/>
    </source>
</evidence>
<evidence type="ECO:0000256" key="5">
    <source>
        <dbReference type="ARBA" id="ARBA00022801"/>
    </source>
</evidence>
<evidence type="ECO:0000313" key="7">
    <source>
        <dbReference type="EMBL" id="CAB3235588.1"/>
    </source>
</evidence>
<dbReference type="InterPro" id="IPR001563">
    <property type="entry name" value="Peptidase_S10"/>
</dbReference>
<keyword evidence="4" id="KW-0732">Signal</keyword>
<proteinExistence type="inferred from homology"/>
<dbReference type="GO" id="GO:0006508">
    <property type="term" value="P:proteolysis"/>
    <property type="evidence" value="ECO:0007669"/>
    <property type="project" value="UniProtKB-KW"/>
</dbReference>
<dbReference type="EMBL" id="CADEBD010000348">
    <property type="protein sequence ID" value="CAB3250694.1"/>
    <property type="molecule type" value="Genomic_DNA"/>
</dbReference>
<name>A0A8S1AVN5_ARCPL</name>
<evidence type="ECO:0000256" key="1">
    <source>
        <dbReference type="ARBA" id="ARBA00009431"/>
    </source>
</evidence>
<dbReference type="InterPro" id="IPR029058">
    <property type="entry name" value="AB_hydrolase_fold"/>
</dbReference>